<dbReference type="STRING" id="58919.A0A316Z7B1"/>
<evidence type="ECO:0000259" key="5">
    <source>
        <dbReference type="Pfam" id="PF00149"/>
    </source>
</evidence>
<evidence type="ECO:0000256" key="1">
    <source>
        <dbReference type="ARBA" id="ARBA00006654"/>
    </source>
</evidence>
<dbReference type="PANTHER" id="PTHR11575:SF48">
    <property type="entry name" value="5'-NUCLEOTIDASE"/>
    <property type="match status" value="1"/>
</dbReference>
<dbReference type="InterPro" id="IPR004843">
    <property type="entry name" value="Calcineurin-like_PHP"/>
</dbReference>
<accession>A0A316Z7B1</accession>
<dbReference type="Proteomes" id="UP000245946">
    <property type="component" value="Unassembled WGS sequence"/>
</dbReference>
<dbReference type="Gene3D" id="3.60.21.10">
    <property type="match status" value="1"/>
</dbReference>
<evidence type="ECO:0000313" key="7">
    <source>
        <dbReference type="EMBL" id="PWN97489.1"/>
    </source>
</evidence>
<sequence>MAASRIALPLLHHNDEYRIRQLDKSLGGDGIIDASQFAAKIARIRNTWTPATPGPEEREGKDATQRELGGLVLFSGDAFNPSVESSVSRGEHMIEPLNAQGNDAACVGNHDFDFGYPHLRSLMAKTNFPWHLSNIVDTSSSPAAQTSTSEEPQEGDAVVPGTQRYTVLNVKGVRVGIIGLVEKDWLATLPSLPSEFRYRSMASVAVALSQQLRDPEGEACELIVALTHSRVQNDIALANAVGATKGSADGHGVDIVLGGHDHTYYIGRGADSFEGEAFERPGGTDEDQACFIIKSGSDFRDLSEATLSLSPPQHNAIRRRRILSLSVTRHRTLPSDPPLPALRKRIGELLAKVDEATGQPVAFALAPFDTRADRVRMGESACGNFIADVLRHSYEMPLRERDRRGELQPSRSEEGREVDMTLICGGSLRGDSVYGPGPLTLRAVLEVLPFEDATVVLELTGQQIWDALENGFSAYPRQEGRFPQVSGCNVVWDSSKPPGARVVSVTLLRDGHLFGKDAAGQRSAAPQPVTVFEFESDEQGGCSVEIQRPRLELGRELEMDKTYRVCTREYMFLGHDGFESLKAGKELVDHESGALMSTLLRKYLLGASLLWRLGQLRDSVESGGSSSAADAAPAGGANARIMQASVARARRLAGTSSEDAAAGEGSLESTTQQPTQTTTTTQPQSAAMTPSKSKARYIVDSSPSGFQNALHAASAAHHSQHDRGEFFFG</sequence>
<dbReference type="Pfam" id="PF02872">
    <property type="entry name" value="5_nucleotid_C"/>
    <property type="match status" value="1"/>
</dbReference>
<evidence type="ECO:0000259" key="6">
    <source>
        <dbReference type="Pfam" id="PF02872"/>
    </source>
</evidence>
<keyword evidence="3" id="KW-0547">Nucleotide-binding</keyword>
<dbReference type="PRINTS" id="PR01607">
    <property type="entry name" value="APYRASEFAMLY"/>
</dbReference>
<gene>
    <name evidence="7" type="ORF">FA09DRAFT_298383</name>
</gene>
<dbReference type="Pfam" id="PF00149">
    <property type="entry name" value="Metallophos"/>
    <property type="match status" value="1"/>
</dbReference>
<comment type="similarity">
    <text evidence="1 3">Belongs to the 5'-nucleotidase family.</text>
</comment>
<dbReference type="GO" id="GO:0009166">
    <property type="term" value="P:nucleotide catabolic process"/>
    <property type="evidence" value="ECO:0007669"/>
    <property type="project" value="InterPro"/>
</dbReference>
<evidence type="ECO:0000313" key="8">
    <source>
        <dbReference type="Proteomes" id="UP000245946"/>
    </source>
</evidence>
<dbReference type="GO" id="GO:0000166">
    <property type="term" value="F:nucleotide binding"/>
    <property type="evidence" value="ECO:0007669"/>
    <property type="project" value="UniProtKB-KW"/>
</dbReference>
<dbReference type="InterPro" id="IPR029052">
    <property type="entry name" value="Metallo-depent_PP-like"/>
</dbReference>
<keyword evidence="8" id="KW-1185">Reference proteome</keyword>
<evidence type="ECO:0000256" key="4">
    <source>
        <dbReference type="SAM" id="MobiDB-lite"/>
    </source>
</evidence>
<dbReference type="GeneID" id="37267791"/>
<dbReference type="Gene3D" id="3.90.780.10">
    <property type="entry name" value="5'-Nucleotidase, C-terminal domain"/>
    <property type="match status" value="1"/>
</dbReference>
<reference evidence="7 8" key="1">
    <citation type="journal article" date="2018" name="Mol. Biol. Evol.">
        <title>Broad Genomic Sampling Reveals a Smut Pathogenic Ancestry of the Fungal Clade Ustilaginomycotina.</title>
        <authorList>
            <person name="Kijpornyongpan T."/>
            <person name="Mondo S.J."/>
            <person name="Barry K."/>
            <person name="Sandor L."/>
            <person name="Lee J."/>
            <person name="Lipzen A."/>
            <person name="Pangilinan J."/>
            <person name="LaButti K."/>
            <person name="Hainaut M."/>
            <person name="Henrissat B."/>
            <person name="Grigoriev I.V."/>
            <person name="Spatafora J.W."/>
            <person name="Aime M.C."/>
        </authorList>
    </citation>
    <scope>NUCLEOTIDE SEQUENCE [LARGE SCALE GENOMIC DNA]</scope>
    <source>
        <strain evidence="7 8">MCA 4186</strain>
    </source>
</reference>
<dbReference type="SUPFAM" id="SSF55816">
    <property type="entry name" value="5'-nucleotidase (syn. UDP-sugar hydrolase), C-terminal domain"/>
    <property type="match status" value="1"/>
</dbReference>
<feature type="region of interest" description="Disordered" evidence="4">
    <location>
        <begin position="139"/>
        <end position="158"/>
    </location>
</feature>
<dbReference type="PANTHER" id="PTHR11575">
    <property type="entry name" value="5'-NUCLEOTIDASE-RELATED"/>
    <property type="match status" value="1"/>
</dbReference>
<feature type="compositionally biased region" description="Low complexity" evidence="4">
    <location>
        <begin position="139"/>
        <end position="149"/>
    </location>
</feature>
<dbReference type="AlphaFoldDB" id="A0A316Z7B1"/>
<feature type="domain" description="5'-Nucleotidase C-terminal" evidence="6">
    <location>
        <begin position="369"/>
        <end position="512"/>
    </location>
</feature>
<dbReference type="InterPro" id="IPR008334">
    <property type="entry name" value="5'-Nucleotdase_C"/>
</dbReference>
<dbReference type="RefSeq" id="XP_025597768.1">
    <property type="nucleotide sequence ID" value="XM_025740245.1"/>
</dbReference>
<keyword evidence="3" id="KW-0378">Hydrolase</keyword>
<feature type="domain" description="Calcineurin-like phosphoesterase" evidence="5">
    <location>
        <begin position="71"/>
        <end position="264"/>
    </location>
</feature>
<evidence type="ECO:0000256" key="2">
    <source>
        <dbReference type="ARBA" id="ARBA00022729"/>
    </source>
</evidence>
<keyword evidence="2" id="KW-0732">Signal</keyword>
<dbReference type="OrthoDB" id="10252235at2759"/>
<dbReference type="EMBL" id="KZ819295">
    <property type="protein sequence ID" value="PWN97489.1"/>
    <property type="molecule type" value="Genomic_DNA"/>
</dbReference>
<dbReference type="GO" id="GO:0016787">
    <property type="term" value="F:hydrolase activity"/>
    <property type="evidence" value="ECO:0007669"/>
    <property type="project" value="UniProtKB-KW"/>
</dbReference>
<dbReference type="SUPFAM" id="SSF56300">
    <property type="entry name" value="Metallo-dependent phosphatases"/>
    <property type="match status" value="1"/>
</dbReference>
<dbReference type="InterPro" id="IPR006179">
    <property type="entry name" value="5_nucleotidase/apyrase"/>
</dbReference>
<name>A0A316Z7B1_9BASI</name>
<evidence type="ECO:0000256" key="3">
    <source>
        <dbReference type="RuleBase" id="RU362119"/>
    </source>
</evidence>
<feature type="compositionally biased region" description="Low complexity" evidence="4">
    <location>
        <begin position="670"/>
        <end position="684"/>
    </location>
</feature>
<feature type="region of interest" description="Disordered" evidence="4">
    <location>
        <begin position="652"/>
        <end position="693"/>
    </location>
</feature>
<proteinExistence type="inferred from homology"/>
<protein>
    <submittedName>
        <fullName evidence="7">Metallo-dependent phosphatase</fullName>
    </submittedName>
</protein>
<dbReference type="InterPro" id="IPR036907">
    <property type="entry name" value="5'-Nucleotdase_C_sf"/>
</dbReference>
<organism evidence="7 8">
    <name type="scientific">Tilletiopsis washingtonensis</name>
    <dbReference type="NCBI Taxonomy" id="58919"/>
    <lineage>
        <taxon>Eukaryota</taxon>
        <taxon>Fungi</taxon>
        <taxon>Dikarya</taxon>
        <taxon>Basidiomycota</taxon>
        <taxon>Ustilaginomycotina</taxon>
        <taxon>Exobasidiomycetes</taxon>
        <taxon>Entylomatales</taxon>
        <taxon>Entylomatales incertae sedis</taxon>
        <taxon>Tilletiopsis</taxon>
    </lineage>
</organism>